<evidence type="ECO:0000313" key="1">
    <source>
        <dbReference type="EMBL" id="GFS74119.1"/>
    </source>
</evidence>
<proteinExistence type="predicted"/>
<name>A0A8X6MRK8_NEPPI</name>
<organism evidence="1 2">
    <name type="scientific">Nephila pilipes</name>
    <name type="common">Giant wood spider</name>
    <name type="synonym">Nephila maculata</name>
    <dbReference type="NCBI Taxonomy" id="299642"/>
    <lineage>
        <taxon>Eukaryota</taxon>
        <taxon>Metazoa</taxon>
        <taxon>Ecdysozoa</taxon>
        <taxon>Arthropoda</taxon>
        <taxon>Chelicerata</taxon>
        <taxon>Arachnida</taxon>
        <taxon>Araneae</taxon>
        <taxon>Araneomorphae</taxon>
        <taxon>Entelegynae</taxon>
        <taxon>Araneoidea</taxon>
        <taxon>Nephilidae</taxon>
        <taxon>Nephila</taxon>
    </lineage>
</organism>
<dbReference type="Proteomes" id="UP000887013">
    <property type="component" value="Unassembled WGS sequence"/>
</dbReference>
<dbReference type="AlphaFoldDB" id="A0A8X6MRK8"/>
<gene>
    <name evidence="1" type="ORF">NPIL_166991</name>
</gene>
<dbReference type="EMBL" id="BMAW01096297">
    <property type="protein sequence ID" value="GFS74119.1"/>
    <property type="molecule type" value="Genomic_DNA"/>
</dbReference>
<feature type="non-terminal residue" evidence="1">
    <location>
        <position position="1"/>
    </location>
</feature>
<sequence length="46" mass="5369">LNSGGLFPRRPVLCGPLIPAHQKTRFREHQNWTANEWGQVLKMREV</sequence>
<reference evidence="1" key="1">
    <citation type="submission" date="2020-08" db="EMBL/GenBank/DDBJ databases">
        <title>Multicomponent nature underlies the extraordinary mechanical properties of spider dragline silk.</title>
        <authorList>
            <person name="Kono N."/>
            <person name="Nakamura H."/>
            <person name="Mori M."/>
            <person name="Yoshida Y."/>
            <person name="Ohtoshi R."/>
            <person name="Malay A.D."/>
            <person name="Moran D.A.P."/>
            <person name="Tomita M."/>
            <person name="Numata K."/>
            <person name="Arakawa K."/>
        </authorList>
    </citation>
    <scope>NUCLEOTIDE SEQUENCE</scope>
</reference>
<keyword evidence="2" id="KW-1185">Reference proteome</keyword>
<accession>A0A8X6MRK8</accession>
<protein>
    <submittedName>
        <fullName evidence="1">Uncharacterized protein</fullName>
    </submittedName>
</protein>
<evidence type="ECO:0000313" key="2">
    <source>
        <dbReference type="Proteomes" id="UP000887013"/>
    </source>
</evidence>
<comment type="caution">
    <text evidence="1">The sequence shown here is derived from an EMBL/GenBank/DDBJ whole genome shotgun (WGS) entry which is preliminary data.</text>
</comment>